<dbReference type="InterPro" id="IPR032675">
    <property type="entry name" value="LRR_dom_sf"/>
</dbReference>
<feature type="region of interest" description="Disordered" evidence="1">
    <location>
        <begin position="629"/>
        <end position="654"/>
    </location>
</feature>
<gene>
    <name evidence="3" type="ORF">NQ315_016100</name>
</gene>
<sequence>MGVLNLGYTNIPKESIEIFITGGEELVFSSKTFNALSALTLLHIDQMKKIIMEKRTFFNVNSPSLLIQIQNCDELLIKTGAFENIQSSLSTEIIDVNYVVIEPESFSKLFNSTFKSVKKVILSEGSFNLRSQGHIGRHGPVTIVLFDNVYIPKIPKEVFLTSLASVTFRHCKIGDIQTESFKATEISAISILDSSVQYIHGKAFTDRTLICDFKISKCNISKFHSQAIMAAIGNFTLSHSSITEINQKAVISTIAKAEIIGNSIANFYSSGFIINNWNRVRFEDNIVTHLHANFIEAPANTETEMFTFKGNEIHVIDSSALGNISELDDRIITFYDNFFNVSCTCSMYNWLEEITNSSQKAKIVLNTSFCSINNFLAQCFSIPAGIISMQNFSDKICANDTICEPHKDETKVSSNSTNFFLHTQENEKQNWLTFICIMTAVSLITFIGTSIFLLIRGGKWLKRKVYFRNMQCDTSSQRNEEERTIVPEESKEKLEIPEELTLEFLQILSKKLDNPETHQEASEMIERLYEMFIIEDSYENNNRQDEEAHLYEELNNLSLQIPPPPYEEEKYQHTNEPRNILKLMEERFNTQNVDGVGNNKSPALAVDYSEPTDAAVHLYSELRQKIEKNDEKKTSISPNQSDDSIFAAGPSFKM</sequence>
<name>A0AAV8V854_9CUCU</name>
<evidence type="ECO:0000256" key="1">
    <source>
        <dbReference type="SAM" id="MobiDB-lite"/>
    </source>
</evidence>
<organism evidence="3 4">
    <name type="scientific">Exocentrus adspersus</name>
    <dbReference type="NCBI Taxonomy" id="1586481"/>
    <lineage>
        <taxon>Eukaryota</taxon>
        <taxon>Metazoa</taxon>
        <taxon>Ecdysozoa</taxon>
        <taxon>Arthropoda</taxon>
        <taxon>Hexapoda</taxon>
        <taxon>Insecta</taxon>
        <taxon>Pterygota</taxon>
        <taxon>Neoptera</taxon>
        <taxon>Endopterygota</taxon>
        <taxon>Coleoptera</taxon>
        <taxon>Polyphaga</taxon>
        <taxon>Cucujiformia</taxon>
        <taxon>Chrysomeloidea</taxon>
        <taxon>Cerambycidae</taxon>
        <taxon>Lamiinae</taxon>
        <taxon>Acanthocinini</taxon>
        <taxon>Exocentrus</taxon>
    </lineage>
</organism>
<dbReference type="AlphaFoldDB" id="A0AAV8V854"/>
<keyword evidence="2" id="KW-1133">Transmembrane helix</keyword>
<evidence type="ECO:0000313" key="3">
    <source>
        <dbReference type="EMBL" id="KAJ8910283.1"/>
    </source>
</evidence>
<dbReference type="EMBL" id="JANEYG010000324">
    <property type="protein sequence ID" value="KAJ8910283.1"/>
    <property type="molecule type" value="Genomic_DNA"/>
</dbReference>
<proteinExistence type="predicted"/>
<dbReference type="Gene3D" id="3.80.10.10">
    <property type="entry name" value="Ribonuclease Inhibitor"/>
    <property type="match status" value="1"/>
</dbReference>
<keyword evidence="2" id="KW-0812">Transmembrane</keyword>
<comment type="caution">
    <text evidence="3">The sequence shown here is derived from an EMBL/GenBank/DDBJ whole genome shotgun (WGS) entry which is preliminary data.</text>
</comment>
<dbReference type="SUPFAM" id="SSF52058">
    <property type="entry name" value="L domain-like"/>
    <property type="match status" value="1"/>
</dbReference>
<accession>A0AAV8V854</accession>
<evidence type="ECO:0008006" key="5">
    <source>
        <dbReference type="Google" id="ProtNLM"/>
    </source>
</evidence>
<evidence type="ECO:0000313" key="4">
    <source>
        <dbReference type="Proteomes" id="UP001159042"/>
    </source>
</evidence>
<feature type="transmembrane region" description="Helical" evidence="2">
    <location>
        <begin position="431"/>
        <end position="455"/>
    </location>
</feature>
<keyword evidence="4" id="KW-1185">Reference proteome</keyword>
<evidence type="ECO:0000256" key="2">
    <source>
        <dbReference type="SAM" id="Phobius"/>
    </source>
</evidence>
<keyword evidence="2" id="KW-0472">Membrane</keyword>
<protein>
    <recommendedName>
        <fullName evidence="5">Right handed beta helix domain-containing protein</fullName>
    </recommendedName>
</protein>
<reference evidence="3 4" key="1">
    <citation type="journal article" date="2023" name="Insect Mol. Biol.">
        <title>Genome sequencing provides insights into the evolution of gene families encoding plant cell wall-degrading enzymes in longhorned beetles.</title>
        <authorList>
            <person name="Shin N.R."/>
            <person name="Okamura Y."/>
            <person name="Kirsch R."/>
            <person name="Pauchet Y."/>
        </authorList>
    </citation>
    <scope>NUCLEOTIDE SEQUENCE [LARGE SCALE GENOMIC DNA]</scope>
    <source>
        <strain evidence="3">EAD_L_NR</strain>
    </source>
</reference>
<dbReference type="Proteomes" id="UP001159042">
    <property type="component" value="Unassembled WGS sequence"/>
</dbReference>